<dbReference type="Proteomes" id="UP000318242">
    <property type="component" value="Unassembled WGS sequence"/>
</dbReference>
<reference evidence="6 7" key="1">
    <citation type="submission" date="2019-06" db="EMBL/GenBank/DDBJ databases">
        <title>Whole genome shotgun sequence of Vibrio comitans NBRC 102076.</title>
        <authorList>
            <person name="Hosoyama A."/>
            <person name="Uohara A."/>
            <person name="Ohji S."/>
            <person name="Ichikawa N."/>
        </authorList>
    </citation>
    <scope>NUCLEOTIDE SEQUENCE [LARGE SCALE GENOMIC DNA]</scope>
    <source>
        <strain evidence="6 7">NBRC 102076</strain>
    </source>
</reference>
<dbReference type="InterPro" id="IPR040442">
    <property type="entry name" value="Pyrv_kinase-like_dom_sf"/>
</dbReference>
<evidence type="ECO:0000256" key="3">
    <source>
        <dbReference type="ARBA" id="ARBA00022741"/>
    </source>
</evidence>
<accession>A0A4Y3IN26</accession>
<dbReference type="RefSeq" id="WP_141271304.1">
    <property type="nucleotide sequence ID" value="NZ_BJLH01000009.1"/>
</dbReference>
<comment type="caution">
    <text evidence="6">The sequence shown here is derived from an EMBL/GenBank/DDBJ whole genome shotgun (WGS) entry which is preliminary data.</text>
</comment>
<dbReference type="InterPro" id="IPR015813">
    <property type="entry name" value="Pyrv/PenolPyrv_kinase-like_dom"/>
</dbReference>
<evidence type="ECO:0000256" key="1">
    <source>
        <dbReference type="ARBA" id="ARBA00007837"/>
    </source>
</evidence>
<dbReference type="GO" id="GO:0008986">
    <property type="term" value="F:pyruvate, water dikinase activity"/>
    <property type="evidence" value="ECO:0007669"/>
    <property type="project" value="InterPro"/>
</dbReference>
<dbReference type="GO" id="GO:0046872">
    <property type="term" value="F:metal ion binding"/>
    <property type="evidence" value="ECO:0007669"/>
    <property type="project" value="UniProtKB-KW"/>
</dbReference>
<keyword evidence="3" id="KW-0547">Nucleotide-binding</keyword>
<dbReference type="PANTHER" id="PTHR43030:SF1">
    <property type="entry name" value="PHOSPHOENOLPYRUVATE SYNTHASE"/>
    <property type="match status" value="1"/>
</dbReference>
<dbReference type="AlphaFoldDB" id="A0A4Y3IN26"/>
<sequence>MPNTLNSEILLGTSLQQVNDGAEHVLLSIGDVIQERVFFHPALIGQDSTLNDADKMALEAVVNGQDLREFYLEVLNETAKDLKLGEHKRVRVQLSNCDSSSLSTLIAGSLEEKELNPMLGMRGVSRYASSFYKASFAVECQFIKELREQGIDVEIVVPFVRSLSDAAKVIDNLAEQGLPRGLNGLKVLFGADTPSSVLLSERLLKYFDGVCIDLASLTQLTLGVDRNNEAVSSGYNVEHESVTELLSLVLTQANAARKPAILVTEDLVSKAKLQEFLVEHPQCDVINLD</sequence>
<proteinExistence type="inferred from homology"/>
<evidence type="ECO:0000313" key="7">
    <source>
        <dbReference type="Proteomes" id="UP000318242"/>
    </source>
</evidence>
<dbReference type="SUPFAM" id="SSF51621">
    <property type="entry name" value="Phosphoenolpyruvate/pyruvate domain"/>
    <property type="match status" value="1"/>
</dbReference>
<evidence type="ECO:0000259" key="5">
    <source>
        <dbReference type="Pfam" id="PF02896"/>
    </source>
</evidence>
<keyword evidence="2" id="KW-0479">Metal-binding</keyword>
<evidence type="ECO:0000256" key="4">
    <source>
        <dbReference type="ARBA" id="ARBA00022840"/>
    </source>
</evidence>
<comment type="similarity">
    <text evidence="1">Belongs to the PEP-utilizing enzyme family.</text>
</comment>
<dbReference type="EMBL" id="BJLH01000009">
    <property type="protein sequence ID" value="GEA60901.1"/>
    <property type="molecule type" value="Genomic_DNA"/>
</dbReference>
<dbReference type="InterPro" id="IPR000121">
    <property type="entry name" value="PEP_util_C"/>
</dbReference>
<keyword evidence="6" id="KW-0670">Pyruvate</keyword>
<dbReference type="GO" id="GO:0005524">
    <property type="term" value="F:ATP binding"/>
    <property type="evidence" value="ECO:0007669"/>
    <property type="project" value="UniProtKB-KW"/>
</dbReference>
<name>A0A4Y3IN26_9VIBR</name>
<keyword evidence="7" id="KW-1185">Reference proteome</keyword>
<evidence type="ECO:0000256" key="2">
    <source>
        <dbReference type="ARBA" id="ARBA00022723"/>
    </source>
</evidence>
<gene>
    <name evidence="6" type="ORF">VCO01S_20940</name>
</gene>
<dbReference type="InterPro" id="IPR006319">
    <property type="entry name" value="PEP_synth"/>
</dbReference>
<dbReference type="Pfam" id="PF02896">
    <property type="entry name" value="PEP-utilizers_C"/>
    <property type="match status" value="1"/>
</dbReference>
<organism evidence="6 7">
    <name type="scientific">Vibrio comitans NBRC 102076</name>
    <dbReference type="NCBI Taxonomy" id="1219078"/>
    <lineage>
        <taxon>Bacteria</taxon>
        <taxon>Pseudomonadati</taxon>
        <taxon>Pseudomonadota</taxon>
        <taxon>Gammaproteobacteria</taxon>
        <taxon>Vibrionales</taxon>
        <taxon>Vibrionaceae</taxon>
        <taxon>Vibrio</taxon>
    </lineage>
</organism>
<keyword evidence="4" id="KW-0067">ATP-binding</keyword>
<protein>
    <submittedName>
        <fullName evidence="6">Phosphoenolpyruvate synthase</fullName>
    </submittedName>
</protein>
<dbReference type="OrthoDB" id="5854851at2"/>
<evidence type="ECO:0000313" key="6">
    <source>
        <dbReference type="EMBL" id="GEA60901.1"/>
    </source>
</evidence>
<dbReference type="PANTHER" id="PTHR43030">
    <property type="entry name" value="PHOSPHOENOLPYRUVATE SYNTHASE"/>
    <property type="match status" value="1"/>
</dbReference>
<feature type="domain" description="PEP-utilising enzyme C-terminal" evidence="5">
    <location>
        <begin position="110"/>
        <end position="259"/>
    </location>
</feature>
<dbReference type="Gene3D" id="3.20.20.60">
    <property type="entry name" value="Phosphoenolpyruvate-binding domains"/>
    <property type="match status" value="1"/>
</dbReference>